<keyword evidence="4 8" id="KW-0560">Oxidoreductase</keyword>
<comment type="similarity">
    <text evidence="1 8">Belongs to the cytochrome P450 family.</text>
</comment>
<evidence type="ECO:0000256" key="8">
    <source>
        <dbReference type="RuleBase" id="RU000461"/>
    </source>
</evidence>
<comment type="caution">
    <text evidence="9">The sequence shown here is derived from an EMBL/GenBank/DDBJ whole genome shotgun (WGS) entry which is preliminary data.</text>
</comment>
<sequence>MRCAHPYLKFVENYGAEPTYRPLLDPLSAPSMVFGPGLDFFWEKRSTLFQNAGKTVITLEPKVWGSPIMCTNSLAVVRQITGPSWRKPDWYSNLVLLEIEDSHWPIRVVESVSFWGHNLLSSQLDEGWRKHRRILQPAFNNKLYEDVWNESTRLCHGMLGVEHFPTSPGGAVSVSNLYKLTARFTLCVILACGFGYPLAWDEKLRTPDEDITIDEGIAFNSENLILVTYAPRWLFKLPIKKCDLGPHETVTNFWKTAVHRPCHQRYANLVQRIIGLKETRSCGSNQRGEEDLETELVKRDIFTRLALASQMQGKYHLNDDELNVWVQMFAGHETSASALASCLCFLAMHKGEQDIVYEEIQTVLKTTTDGRFSFEHYDQLVKTRSAFVEALRLVPPANLIIRESKDDCILQASRRGPDGSMEQHSVLVPKGAIMVVDFIGMHYDPETFPNPTEFQPSRWYDASTDEAYSPFSTGPRVCIGRRFALVESVAFLCSVLKDYKVEPFLKAGETADAWSTRVLQRVNCRLTMALANTPLTFKRR</sequence>
<dbReference type="InterPro" id="IPR001128">
    <property type="entry name" value="Cyt_P450"/>
</dbReference>
<dbReference type="InterPro" id="IPR017972">
    <property type="entry name" value="Cyt_P450_CS"/>
</dbReference>
<dbReference type="OMA" id="DETIEEW"/>
<dbReference type="GO" id="GO:0005506">
    <property type="term" value="F:iron ion binding"/>
    <property type="evidence" value="ECO:0007669"/>
    <property type="project" value="InterPro"/>
</dbReference>
<evidence type="ECO:0000256" key="4">
    <source>
        <dbReference type="ARBA" id="ARBA00023002"/>
    </source>
</evidence>
<evidence type="ECO:0000256" key="7">
    <source>
        <dbReference type="PIRSR" id="PIRSR602401-1"/>
    </source>
</evidence>
<evidence type="ECO:0000256" key="1">
    <source>
        <dbReference type="ARBA" id="ARBA00010617"/>
    </source>
</evidence>
<dbReference type="GO" id="GO:0016705">
    <property type="term" value="F:oxidoreductase activity, acting on paired donors, with incorporation or reduction of molecular oxygen"/>
    <property type="evidence" value="ECO:0007669"/>
    <property type="project" value="InterPro"/>
</dbReference>
<protein>
    <recommendedName>
        <fullName evidence="11">Cytochrome P450</fullName>
    </recommendedName>
</protein>
<accession>G4T7K0</accession>
<dbReference type="GO" id="GO:0020037">
    <property type="term" value="F:heme binding"/>
    <property type="evidence" value="ECO:0007669"/>
    <property type="project" value="InterPro"/>
</dbReference>
<dbReference type="PANTHER" id="PTHR24291:SF50">
    <property type="entry name" value="BIFUNCTIONAL ALBAFLAVENONE MONOOXYGENASE_TERPENE SYNTHASE"/>
    <property type="match status" value="1"/>
</dbReference>
<keyword evidence="5 7" id="KW-0408">Iron</keyword>
<dbReference type="InterPro" id="IPR050196">
    <property type="entry name" value="Cytochrome_P450_Monoox"/>
</dbReference>
<proteinExistence type="inferred from homology"/>
<dbReference type="Pfam" id="PF00067">
    <property type="entry name" value="p450"/>
    <property type="match status" value="1"/>
</dbReference>
<evidence type="ECO:0000256" key="6">
    <source>
        <dbReference type="ARBA" id="ARBA00023033"/>
    </source>
</evidence>
<dbReference type="Gene3D" id="1.10.630.10">
    <property type="entry name" value="Cytochrome P450"/>
    <property type="match status" value="1"/>
</dbReference>
<evidence type="ECO:0000313" key="9">
    <source>
        <dbReference type="EMBL" id="CCA67295.1"/>
    </source>
</evidence>
<dbReference type="PANTHER" id="PTHR24291">
    <property type="entry name" value="CYTOCHROME P450 FAMILY 4"/>
    <property type="match status" value="1"/>
</dbReference>
<dbReference type="HOGENOM" id="CLU_001570_25_0_1"/>
<feature type="binding site" description="axial binding residue" evidence="7">
    <location>
        <position position="478"/>
    </location>
    <ligand>
        <name>heme</name>
        <dbReference type="ChEBI" id="CHEBI:30413"/>
    </ligand>
    <ligandPart>
        <name>Fe</name>
        <dbReference type="ChEBI" id="CHEBI:18248"/>
    </ligandPart>
</feature>
<evidence type="ECO:0000313" key="10">
    <source>
        <dbReference type="Proteomes" id="UP000007148"/>
    </source>
</evidence>
<reference evidence="9 10" key="1">
    <citation type="journal article" date="2011" name="PLoS Pathog.">
        <title>Endophytic Life Strategies Decoded by Genome and Transcriptome Analyses of the Mutualistic Root Symbiont Piriformospora indica.</title>
        <authorList>
            <person name="Zuccaro A."/>
            <person name="Lahrmann U."/>
            <person name="Guldener U."/>
            <person name="Langen G."/>
            <person name="Pfiffi S."/>
            <person name="Biedenkopf D."/>
            <person name="Wong P."/>
            <person name="Samans B."/>
            <person name="Grimm C."/>
            <person name="Basiewicz M."/>
            <person name="Murat C."/>
            <person name="Martin F."/>
            <person name="Kogel K.H."/>
        </authorList>
    </citation>
    <scope>NUCLEOTIDE SEQUENCE [LARGE SCALE GENOMIC DNA]</scope>
    <source>
        <strain evidence="9 10">DSM 11827</strain>
    </source>
</reference>
<evidence type="ECO:0000256" key="3">
    <source>
        <dbReference type="ARBA" id="ARBA00022723"/>
    </source>
</evidence>
<dbReference type="EMBL" id="CAFZ01000012">
    <property type="protein sequence ID" value="CCA67295.1"/>
    <property type="molecule type" value="Genomic_DNA"/>
</dbReference>
<dbReference type="PRINTS" id="PR00385">
    <property type="entry name" value="P450"/>
</dbReference>
<evidence type="ECO:0000256" key="2">
    <source>
        <dbReference type="ARBA" id="ARBA00022617"/>
    </source>
</evidence>
<keyword evidence="10" id="KW-1185">Reference proteome</keyword>
<dbReference type="GO" id="GO:0004497">
    <property type="term" value="F:monooxygenase activity"/>
    <property type="evidence" value="ECO:0007669"/>
    <property type="project" value="UniProtKB-KW"/>
</dbReference>
<dbReference type="PROSITE" id="PS00086">
    <property type="entry name" value="CYTOCHROME_P450"/>
    <property type="match status" value="1"/>
</dbReference>
<gene>
    <name evidence="9" type="ORF">PIIN_01128</name>
</gene>
<dbReference type="OrthoDB" id="1470350at2759"/>
<dbReference type="InParanoid" id="G4T7K0"/>
<evidence type="ECO:0008006" key="11">
    <source>
        <dbReference type="Google" id="ProtNLM"/>
    </source>
</evidence>
<keyword evidence="2 7" id="KW-0349">Heme</keyword>
<dbReference type="PRINTS" id="PR00463">
    <property type="entry name" value="EP450I"/>
</dbReference>
<keyword evidence="3 7" id="KW-0479">Metal-binding</keyword>
<name>G4T7K0_SERID</name>
<dbReference type="InterPro" id="IPR036396">
    <property type="entry name" value="Cyt_P450_sf"/>
</dbReference>
<dbReference type="SUPFAM" id="SSF48264">
    <property type="entry name" value="Cytochrome P450"/>
    <property type="match status" value="1"/>
</dbReference>
<keyword evidence="6 8" id="KW-0503">Monooxygenase</keyword>
<dbReference type="eggNOG" id="KOG0157">
    <property type="taxonomic scope" value="Eukaryota"/>
</dbReference>
<dbReference type="Proteomes" id="UP000007148">
    <property type="component" value="Unassembled WGS sequence"/>
</dbReference>
<comment type="cofactor">
    <cofactor evidence="7">
        <name>heme</name>
        <dbReference type="ChEBI" id="CHEBI:30413"/>
    </cofactor>
</comment>
<dbReference type="InterPro" id="IPR002401">
    <property type="entry name" value="Cyt_P450_E_grp-I"/>
</dbReference>
<organism evidence="9 10">
    <name type="scientific">Serendipita indica (strain DSM 11827)</name>
    <name type="common">Root endophyte fungus</name>
    <name type="synonym">Piriformospora indica</name>
    <dbReference type="NCBI Taxonomy" id="1109443"/>
    <lineage>
        <taxon>Eukaryota</taxon>
        <taxon>Fungi</taxon>
        <taxon>Dikarya</taxon>
        <taxon>Basidiomycota</taxon>
        <taxon>Agaricomycotina</taxon>
        <taxon>Agaricomycetes</taxon>
        <taxon>Sebacinales</taxon>
        <taxon>Serendipitaceae</taxon>
        <taxon>Serendipita</taxon>
    </lineage>
</organism>
<dbReference type="AlphaFoldDB" id="G4T7K0"/>
<evidence type="ECO:0000256" key="5">
    <source>
        <dbReference type="ARBA" id="ARBA00023004"/>
    </source>
</evidence>
<dbReference type="STRING" id="1109443.G4T7K0"/>